<keyword evidence="6 15" id="KW-0812">Transmembrane</keyword>
<keyword evidence="12" id="KW-0325">Glycoprotein</keyword>
<dbReference type="GO" id="GO:0015677">
    <property type="term" value="P:copper ion import"/>
    <property type="evidence" value="ECO:0007669"/>
    <property type="project" value="TreeGrafter"/>
</dbReference>
<keyword evidence="5" id="KW-1003">Cell membrane</keyword>
<evidence type="ECO:0000256" key="1">
    <source>
        <dbReference type="ARBA" id="ARBA00004651"/>
    </source>
</evidence>
<feature type="compositionally biased region" description="Low complexity" evidence="14">
    <location>
        <begin position="868"/>
        <end position="877"/>
    </location>
</feature>
<dbReference type="Gene3D" id="3.40.50.80">
    <property type="entry name" value="Nucleotide-binding domain of ferredoxin-NADP reductase (FNR) module"/>
    <property type="match status" value="2"/>
</dbReference>
<feature type="region of interest" description="Disordered" evidence="14">
    <location>
        <begin position="756"/>
        <end position="826"/>
    </location>
</feature>
<evidence type="ECO:0000256" key="14">
    <source>
        <dbReference type="SAM" id="MobiDB-lite"/>
    </source>
</evidence>
<evidence type="ECO:0000256" key="12">
    <source>
        <dbReference type="ARBA" id="ARBA00023180"/>
    </source>
</evidence>
<evidence type="ECO:0000256" key="15">
    <source>
        <dbReference type="SAM" id="Phobius"/>
    </source>
</evidence>
<dbReference type="InterPro" id="IPR013130">
    <property type="entry name" value="Fe3_Rdtase_TM_dom"/>
</dbReference>
<evidence type="ECO:0000313" key="17">
    <source>
        <dbReference type="EMBL" id="TID19418.1"/>
    </source>
</evidence>
<evidence type="ECO:0000256" key="2">
    <source>
        <dbReference type="ARBA" id="ARBA00006278"/>
    </source>
</evidence>
<evidence type="ECO:0000256" key="4">
    <source>
        <dbReference type="ARBA" id="ARBA00022448"/>
    </source>
</evidence>
<dbReference type="Pfam" id="PF01794">
    <property type="entry name" value="Ferric_reduct"/>
    <property type="match status" value="1"/>
</dbReference>
<evidence type="ECO:0000256" key="9">
    <source>
        <dbReference type="ARBA" id="ARBA00023002"/>
    </source>
</evidence>
<feature type="region of interest" description="Disordered" evidence="14">
    <location>
        <begin position="838"/>
        <end position="887"/>
    </location>
</feature>
<comment type="subcellular location">
    <subcellularLocation>
        <location evidence="1">Cell membrane</location>
        <topology evidence="1">Multi-pass membrane protein</topology>
    </subcellularLocation>
</comment>
<dbReference type="PANTHER" id="PTHR32361">
    <property type="entry name" value="FERRIC/CUPRIC REDUCTASE TRANSMEMBRANE COMPONENT"/>
    <property type="match status" value="1"/>
</dbReference>
<reference evidence="17 18" key="1">
    <citation type="submission" date="2019-04" db="EMBL/GenBank/DDBJ databases">
        <title>High contiguity whole genome sequence and gene annotation resource for two Venturia nashicola isolates.</title>
        <authorList>
            <person name="Prokchorchik M."/>
            <person name="Won K."/>
            <person name="Lee Y."/>
            <person name="Choi E.D."/>
            <person name="Segonzac C."/>
            <person name="Sohn K.H."/>
        </authorList>
    </citation>
    <scope>NUCLEOTIDE SEQUENCE [LARGE SCALE GENOMIC DNA]</scope>
    <source>
        <strain evidence="17 18">PRI2</strain>
    </source>
</reference>
<dbReference type="GO" id="GO:0006826">
    <property type="term" value="P:iron ion transport"/>
    <property type="evidence" value="ECO:0007669"/>
    <property type="project" value="UniProtKB-ARBA"/>
</dbReference>
<organism evidence="17 18">
    <name type="scientific">Venturia nashicola</name>
    <dbReference type="NCBI Taxonomy" id="86259"/>
    <lineage>
        <taxon>Eukaryota</taxon>
        <taxon>Fungi</taxon>
        <taxon>Dikarya</taxon>
        <taxon>Ascomycota</taxon>
        <taxon>Pezizomycotina</taxon>
        <taxon>Dothideomycetes</taxon>
        <taxon>Pleosporomycetidae</taxon>
        <taxon>Venturiales</taxon>
        <taxon>Venturiaceae</taxon>
        <taxon>Venturia</taxon>
    </lineage>
</organism>
<dbReference type="AlphaFoldDB" id="A0A4Z1P597"/>
<dbReference type="Pfam" id="PF08022">
    <property type="entry name" value="FAD_binding_8"/>
    <property type="match status" value="1"/>
</dbReference>
<dbReference type="Proteomes" id="UP000298493">
    <property type="component" value="Unassembled WGS sequence"/>
</dbReference>
<dbReference type="SFLD" id="SFLDG01168">
    <property type="entry name" value="Ferric_reductase_subgroup_(FRE"/>
    <property type="match status" value="1"/>
</dbReference>
<evidence type="ECO:0000259" key="16">
    <source>
        <dbReference type="PROSITE" id="PS51384"/>
    </source>
</evidence>
<dbReference type="InterPro" id="IPR013121">
    <property type="entry name" value="Fe_red_NAD-bd_6"/>
</dbReference>
<keyword evidence="11 15" id="KW-0472">Membrane</keyword>
<feature type="compositionally biased region" description="Basic and acidic residues" evidence="14">
    <location>
        <begin position="842"/>
        <end position="855"/>
    </location>
</feature>
<feature type="transmembrane region" description="Helical" evidence="15">
    <location>
        <begin position="223"/>
        <end position="243"/>
    </location>
</feature>
<gene>
    <name evidence="17" type="ORF">E6O75_ATG06756</name>
</gene>
<evidence type="ECO:0000256" key="6">
    <source>
        <dbReference type="ARBA" id="ARBA00022692"/>
    </source>
</evidence>
<evidence type="ECO:0000256" key="5">
    <source>
        <dbReference type="ARBA" id="ARBA00022475"/>
    </source>
</evidence>
<keyword evidence="10" id="KW-0406">Ion transport</keyword>
<feature type="transmembrane region" description="Helical" evidence="15">
    <location>
        <begin position="143"/>
        <end position="164"/>
    </location>
</feature>
<dbReference type="InterPro" id="IPR017938">
    <property type="entry name" value="Riboflavin_synthase-like_b-brl"/>
</dbReference>
<evidence type="ECO:0000256" key="10">
    <source>
        <dbReference type="ARBA" id="ARBA00023065"/>
    </source>
</evidence>
<feature type="transmembrane region" description="Helical" evidence="15">
    <location>
        <begin position="109"/>
        <end position="131"/>
    </location>
</feature>
<dbReference type="GO" id="GO:0052851">
    <property type="term" value="F:ferric-chelate reductase (NADPH) activity"/>
    <property type="evidence" value="ECO:0007669"/>
    <property type="project" value="UniProtKB-EC"/>
</dbReference>
<dbReference type="CDD" id="cd06186">
    <property type="entry name" value="NOX_Duox_like_FAD_NADP"/>
    <property type="match status" value="1"/>
</dbReference>
<sequence length="1216" mass="134354">MAHHHSGMDMDMSMGSMSTGNGIPALGEFPKIYLGLVGGVVGIAAIANVIDILICRQRLAAARNGQLTPSKPKSLPAKINATATAIAREAQNATLDPIKIWRFHIRMPTVGRVSLIVANIIVLIVLCFVGFHDTRAYTNFENIGYRTGFVSLAQIPLLFLLAGKNNIIGFLTGMSYERINWLHRWCARCLLLTSTIHFGYWLSDWWPYGSFVAKKIRTDPLTYRGVIAWVFLVWIVFSSMAPIRGWSYEFFVIQHLMTFAVFIGMVYIHTPAECHVYIWIPVGLFFFDRVVRALYVIYTNISYFHPKQRREGKMKGFWACKAEFTSLSQDTMRVTINNPPISWNAGQHVFLSCHSLVPLQSHPFTIASIPEDGKIEFYIKAQKGATKKFSGHAEKMLLLPNSQAPAVRSVAIEGPYGRIRPLRQFDSVVFFAGSTGATFTMPLLRDIVAGWKQGRIGGTWMKPAGVVTRHVRFVWVVKSRGQLSWFASQLSTVINDVARLHAEGLDIDVDMSVYCTCDDEFTKEHKSVLQSLGYMNVKQTVTTYGKGNGQNSELVSENSMSEKDILKKRDELETTIQEVESQAESSFGEGPRGATATCCCTANIEDEDEIKNDATPCCCGVATEDSSRHDSLSSSRESTSGLSTKKVLIHPEIALFAGRPTPRNIIRKTLEQALGESAVVCCGPQGLVDGVRNAVVRLSDERAVHKGTGAQGIYVHCESFITSATCLILNTLCINNEFFSVGHSSQVRWKEELRSLTRHAPDNGPGCLAKTPTTKDPRDSAPPPQITSLPKDYWSRSTRKKQQMDARSPFRGGGGMQVHAVPDGERATVNGQQLPWAYEYADPDRTARLDREKGPFGRSTRTRRTPSRSKTATPSSRAQDKDTGANWQAIDDIFTRAKEADGKEQQRASSTPAIGAITAPDTPQTSPVGQPTEAIIYGFPAAFQYAAIEFYERVSQGAIYEDYDRFPAHTKYDLSLSLKQARGSGRISQEALRKKNQYDGGEHWIKVTFDSAEAAERACYYSPHIIKGYLVYAEPYRGSGPTNDEAILATPAAVASATASPSQRSSATLQNHTPGLSPSVTASSATATTTLHDPFAPVAPSPLAQSVTAQTPNSSFGQSTALATEQRKPPRIRGAKRAVLLPVESALLPSTTTWQKFANVPIVNLFIGNGSDIIGHQVPRKEDGTFDWDNASVYWRFWWCVDYYCWTDWLGLKSDD</sequence>
<dbReference type="GO" id="GO:0005886">
    <property type="term" value="C:plasma membrane"/>
    <property type="evidence" value="ECO:0007669"/>
    <property type="project" value="UniProtKB-SubCell"/>
</dbReference>
<evidence type="ECO:0000256" key="7">
    <source>
        <dbReference type="ARBA" id="ARBA00022982"/>
    </source>
</evidence>
<feature type="region of interest" description="Disordered" evidence="14">
    <location>
        <begin position="1106"/>
        <end position="1129"/>
    </location>
</feature>
<evidence type="ECO:0000256" key="8">
    <source>
        <dbReference type="ARBA" id="ARBA00022989"/>
    </source>
</evidence>
<proteinExistence type="inferred from homology"/>
<evidence type="ECO:0000256" key="13">
    <source>
        <dbReference type="ARBA" id="ARBA00048483"/>
    </source>
</evidence>
<evidence type="ECO:0000256" key="3">
    <source>
        <dbReference type="ARBA" id="ARBA00012668"/>
    </source>
</evidence>
<feature type="region of interest" description="Disordered" evidence="14">
    <location>
        <begin position="1059"/>
        <end position="1085"/>
    </location>
</feature>
<feature type="compositionally biased region" description="Polar residues" evidence="14">
    <location>
        <begin position="1106"/>
        <end position="1123"/>
    </location>
</feature>
<dbReference type="InterPro" id="IPR013112">
    <property type="entry name" value="FAD-bd_8"/>
</dbReference>
<dbReference type="Pfam" id="PF08030">
    <property type="entry name" value="NAD_binding_6"/>
    <property type="match status" value="1"/>
</dbReference>
<evidence type="ECO:0000256" key="11">
    <source>
        <dbReference type="ARBA" id="ARBA00023136"/>
    </source>
</evidence>
<keyword evidence="8 15" id="KW-1133">Transmembrane helix</keyword>
<dbReference type="EC" id="1.16.1.9" evidence="3"/>
<feature type="compositionally biased region" description="Polar residues" evidence="14">
    <location>
        <begin position="1063"/>
        <end position="1078"/>
    </location>
</feature>
<dbReference type="PROSITE" id="PS51384">
    <property type="entry name" value="FAD_FR"/>
    <property type="match status" value="1"/>
</dbReference>
<dbReference type="Gene3D" id="2.40.30.10">
    <property type="entry name" value="Translation factors"/>
    <property type="match status" value="1"/>
</dbReference>
<comment type="caution">
    <text evidence="17">The sequence shown here is derived from an EMBL/GenBank/DDBJ whole genome shotgun (WGS) entry which is preliminary data.</text>
</comment>
<accession>A0A4Z1P597</accession>
<keyword evidence="7" id="KW-0249">Electron transport</keyword>
<feature type="transmembrane region" description="Helical" evidence="15">
    <location>
        <begin position="276"/>
        <end position="298"/>
    </location>
</feature>
<evidence type="ECO:0000313" key="18">
    <source>
        <dbReference type="Proteomes" id="UP000298493"/>
    </source>
</evidence>
<dbReference type="SUPFAM" id="SSF63380">
    <property type="entry name" value="Riboflavin synthase domain-like"/>
    <property type="match status" value="1"/>
</dbReference>
<dbReference type="STRING" id="86259.A0A4Z1P597"/>
<dbReference type="EMBL" id="SNSC02000012">
    <property type="protein sequence ID" value="TID19418.1"/>
    <property type="molecule type" value="Genomic_DNA"/>
</dbReference>
<dbReference type="SFLD" id="SFLDS00052">
    <property type="entry name" value="Ferric_Reductase_Domain"/>
    <property type="match status" value="1"/>
</dbReference>
<name>A0A4Z1P597_9PEZI</name>
<feature type="transmembrane region" description="Helical" evidence="15">
    <location>
        <begin position="250"/>
        <end position="270"/>
    </location>
</feature>
<dbReference type="Gene3D" id="3.30.70.330">
    <property type="match status" value="1"/>
</dbReference>
<dbReference type="InterPro" id="IPR039261">
    <property type="entry name" value="FNR_nucleotide-bd"/>
</dbReference>
<keyword evidence="9" id="KW-0560">Oxidoreductase</keyword>
<dbReference type="InterPro" id="IPR012677">
    <property type="entry name" value="Nucleotide-bd_a/b_plait_sf"/>
</dbReference>
<feature type="region of interest" description="Disordered" evidence="14">
    <location>
        <begin position="899"/>
        <end position="929"/>
    </location>
</feature>
<comment type="similarity">
    <text evidence="2">Belongs to the ferric reductase (FRE) family.</text>
</comment>
<dbReference type="SUPFAM" id="SSF52343">
    <property type="entry name" value="Ferredoxin reductase-like, C-terminal NADP-linked domain"/>
    <property type="match status" value="1"/>
</dbReference>
<comment type="catalytic activity">
    <reaction evidence="13">
        <text>2 a Fe(II)-siderophore + NADP(+) + H(+) = 2 a Fe(III)-siderophore + NADPH</text>
        <dbReference type="Rhea" id="RHEA:28795"/>
        <dbReference type="Rhea" id="RHEA-COMP:11342"/>
        <dbReference type="Rhea" id="RHEA-COMP:11344"/>
        <dbReference type="ChEBI" id="CHEBI:15378"/>
        <dbReference type="ChEBI" id="CHEBI:29033"/>
        <dbReference type="ChEBI" id="CHEBI:29034"/>
        <dbReference type="ChEBI" id="CHEBI:57783"/>
        <dbReference type="ChEBI" id="CHEBI:58349"/>
        <dbReference type="EC" id="1.16.1.9"/>
    </reaction>
</comment>
<keyword evidence="4" id="KW-0813">Transport</keyword>
<dbReference type="InterPro" id="IPR017927">
    <property type="entry name" value="FAD-bd_FR_type"/>
</dbReference>
<dbReference type="InterPro" id="IPR051410">
    <property type="entry name" value="Ferric/Cupric_Reductase"/>
</dbReference>
<keyword evidence="18" id="KW-1185">Reference proteome</keyword>
<dbReference type="GO" id="GO:0006879">
    <property type="term" value="P:intracellular iron ion homeostasis"/>
    <property type="evidence" value="ECO:0007669"/>
    <property type="project" value="TreeGrafter"/>
</dbReference>
<feature type="transmembrane region" description="Helical" evidence="15">
    <location>
        <begin position="32"/>
        <end position="54"/>
    </location>
</feature>
<protein>
    <recommendedName>
        <fullName evidence="3">ferric-chelate reductase (NADPH)</fullName>
        <ecNumber evidence="3">1.16.1.9</ecNumber>
    </recommendedName>
</protein>
<feature type="domain" description="FAD-binding FR-type" evidence="16">
    <location>
        <begin position="314"/>
        <end position="422"/>
    </location>
</feature>
<dbReference type="PANTHER" id="PTHR32361:SF9">
    <property type="entry name" value="FERRIC REDUCTASE TRANSMEMBRANE COMPONENT 3-RELATED"/>
    <property type="match status" value="1"/>
</dbReference>